<accession>A0A1G8MBJ8</accession>
<feature type="signal peptide" evidence="1">
    <location>
        <begin position="1"/>
        <end position="23"/>
    </location>
</feature>
<dbReference type="OrthoDB" id="2878533at2"/>
<dbReference type="SUPFAM" id="SSF52833">
    <property type="entry name" value="Thioredoxin-like"/>
    <property type="match status" value="1"/>
</dbReference>
<gene>
    <name evidence="2" type="ORF">SAMN04488123_10476</name>
</gene>
<keyword evidence="1" id="KW-0732">Signal</keyword>
<proteinExistence type="predicted"/>
<organism evidence="2 3">
    <name type="scientific">Natribacillus halophilus</name>
    <dbReference type="NCBI Taxonomy" id="549003"/>
    <lineage>
        <taxon>Bacteria</taxon>
        <taxon>Bacillati</taxon>
        <taxon>Bacillota</taxon>
        <taxon>Bacilli</taxon>
        <taxon>Bacillales</taxon>
        <taxon>Bacillaceae</taxon>
        <taxon>Natribacillus</taxon>
    </lineage>
</organism>
<reference evidence="2 3" key="1">
    <citation type="submission" date="2016-10" db="EMBL/GenBank/DDBJ databases">
        <authorList>
            <person name="de Groot N.N."/>
        </authorList>
    </citation>
    <scope>NUCLEOTIDE SEQUENCE [LARGE SCALE GENOMIC DNA]</scope>
    <source>
        <strain evidence="2 3">DSM 21771</strain>
    </source>
</reference>
<protein>
    <submittedName>
        <fullName evidence="2">Thioredoxin</fullName>
    </submittedName>
</protein>
<dbReference type="AlphaFoldDB" id="A0A1G8MBJ8"/>
<dbReference type="RefSeq" id="WP_090397204.1">
    <property type="nucleotide sequence ID" value="NZ_FNEN01000004.1"/>
</dbReference>
<feature type="chain" id="PRO_5011443939" evidence="1">
    <location>
        <begin position="24"/>
        <end position="121"/>
    </location>
</feature>
<keyword evidence="3" id="KW-1185">Reference proteome</keyword>
<sequence>MKISAVIIISFLFVFISASCSNSEDVGGLSHANEPQALLFTDENTEDIERQYYEALIDFQHENDEQTDVTIVRENEPSVADYDIEEYPTLILIKCDQSDTSISGEHTTEEIKTLLQKHFSE</sequence>
<name>A0A1G8MBJ8_9BACI</name>
<evidence type="ECO:0000256" key="1">
    <source>
        <dbReference type="SAM" id="SignalP"/>
    </source>
</evidence>
<evidence type="ECO:0000313" key="2">
    <source>
        <dbReference type="EMBL" id="SDI65235.1"/>
    </source>
</evidence>
<dbReference type="EMBL" id="FNEN01000004">
    <property type="protein sequence ID" value="SDI65235.1"/>
    <property type="molecule type" value="Genomic_DNA"/>
</dbReference>
<dbReference type="PROSITE" id="PS51257">
    <property type="entry name" value="PROKAR_LIPOPROTEIN"/>
    <property type="match status" value="1"/>
</dbReference>
<dbReference type="InterPro" id="IPR036249">
    <property type="entry name" value="Thioredoxin-like_sf"/>
</dbReference>
<evidence type="ECO:0000313" key="3">
    <source>
        <dbReference type="Proteomes" id="UP000198853"/>
    </source>
</evidence>
<dbReference type="Gene3D" id="3.40.30.10">
    <property type="entry name" value="Glutaredoxin"/>
    <property type="match status" value="1"/>
</dbReference>
<dbReference type="Proteomes" id="UP000198853">
    <property type="component" value="Unassembled WGS sequence"/>
</dbReference>